<proteinExistence type="inferred from homology"/>
<gene>
    <name evidence="6" type="ORF">B1C78_10875</name>
</gene>
<keyword evidence="3" id="KW-0963">Cytoplasm</keyword>
<evidence type="ECO:0000256" key="2">
    <source>
        <dbReference type="ARBA" id="ARBA00017273"/>
    </source>
</evidence>
<name>A0A1V3NEY9_9GAMM</name>
<dbReference type="GO" id="GO:0008408">
    <property type="term" value="F:3'-5' exonuclease activity"/>
    <property type="evidence" value="ECO:0007669"/>
    <property type="project" value="InterPro"/>
</dbReference>
<evidence type="ECO:0000259" key="5">
    <source>
        <dbReference type="Pfam" id="PF14579"/>
    </source>
</evidence>
<organism evidence="6 7">
    <name type="scientific">Thioalkalivibrio denitrificans</name>
    <dbReference type="NCBI Taxonomy" id="108003"/>
    <lineage>
        <taxon>Bacteria</taxon>
        <taxon>Pseudomonadati</taxon>
        <taxon>Pseudomonadota</taxon>
        <taxon>Gammaproteobacteria</taxon>
        <taxon>Chromatiales</taxon>
        <taxon>Ectothiorhodospiraceae</taxon>
        <taxon>Thioalkalivibrio</taxon>
    </lineage>
</organism>
<dbReference type="Pfam" id="PF01336">
    <property type="entry name" value="tRNA_anti-codon"/>
    <property type="match status" value="1"/>
</dbReference>
<comment type="caution">
    <text evidence="6">The sequence shown here is derived from an EMBL/GenBank/DDBJ whole genome shotgun (WGS) entry which is preliminary data.</text>
</comment>
<accession>A0A1V3NEY9</accession>
<reference evidence="6 7" key="1">
    <citation type="submission" date="2017-02" db="EMBL/GenBank/DDBJ databases">
        <title>Genomic diversity within the haloalkaliphilic genus Thioalkalivibrio.</title>
        <authorList>
            <person name="Ahn A.-C."/>
            <person name="Meier-Kolthoff J."/>
            <person name="Overmars L."/>
            <person name="Richter M."/>
            <person name="Woyke T."/>
            <person name="Sorokin D.Y."/>
            <person name="Muyzer G."/>
        </authorList>
    </citation>
    <scope>NUCLEOTIDE SEQUENCE [LARGE SCALE GENOMIC DNA]</scope>
    <source>
        <strain evidence="6 7">ALJD</strain>
    </source>
</reference>
<dbReference type="InterPro" id="IPR004805">
    <property type="entry name" value="DnaE2/DnaE/PolC"/>
</dbReference>
<dbReference type="Proteomes" id="UP000189462">
    <property type="component" value="Unassembled WGS sequence"/>
</dbReference>
<sequence length="250" mass="27527">MEGRGGGQAWQKTQRSPALRLGLRLVQGLGEAPAQRIVAARQERPFRSVDDLARRATLDTRQLDALAEAGALKTLTGHRHRARWAALGVESPLPLLADADPVEADPLLTAPAPGEDCVADYRATGLTLGEHPLALLRTRLRRAGGVTAQDLLAHPHGRHVRHIGLVITRQHPASARGTVFLTLEDETGTVNAIVWPTLVQRYRREVIQGRLLEIRGELQRVEGVMHLVARRLVDRSGWLGRLMTPSRDFC</sequence>
<keyword evidence="7" id="KW-1185">Reference proteome</keyword>
<dbReference type="SUPFAM" id="SSF81585">
    <property type="entry name" value="PsbU/PolX domain-like"/>
    <property type="match status" value="1"/>
</dbReference>
<dbReference type="Gene3D" id="1.10.150.870">
    <property type="match status" value="1"/>
</dbReference>
<evidence type="ECO:0000256" key="3">
    <source>
        <dbReference type="ARBA" id="ARBA00022490"/>
    </source>
</evidence>
<dbReference type="InterPro" id="IPR004365">
    <property type="entry name" value="NA-bd_OB_tRNA"/>
</dbReference>
<comment type="similarity">
    <text evidence="1">Belongs to the DNA polymerase type-C family. DnaE2 subfamily.</text>
</comment>
<evidence type="ECO:0000259" key="4">
    <source>
        <dbReference type="Pfam" id="PF01336"/>
    </source>
</evidence>
<dbReference type="AlphaFoldDB" id="A0A1V3NEY9"/>
<dbReference type="GO" id="GO:0003676">
    <property type="term" value="F:nucleic acid binding"/>
    <property type="evidence" value="ECO:0007669"/>
    <property type="project" value="InterPro"/>
</dbReference>
<feature type="domain" description="OB" evidence="4">
    <location>
        <begin position="164"/>
        <end position="231"/>
    </location>
</feature>
<dbReference type="STRING" id="108003.B1C78_10875"/>
<dbReference type="GO" id="GO:0006260">
    <property type="term" value="P:DNA replication"/>
    <property type="evidence" value="ECO:0007669"/>
    <property type="project" value="InterPro"/>
</dbReference>
<feature type="domain" description="DNA polymerase helix-hairpin-helix motif" evidence="5">
    <location>
        <begin position="17"/>
        <end position="81"/>
    </location>
</feature>
<dbReference type="PANTHER" id="PTHR32294">
    <property type="entry name" value="DNA POLYMERASE III SUBUNIT ALPHA"/>
    <property type="match status" value="1"/>
</dbReference>
<evidence type="ECO:0000313" key="7">
    <source>
        <dbReference type="Proteomes" id="UP000189462"/>
    </source>
</evidence>
<dbReference type="InterPro" id="IPR029460">
    <property type="entry name" value="DNAPol_HHH"/>
</dbReference>
<protein>
    <recommendedName>
        <fullName evidence="2">Error-prone DNA polymerase</fullName>
    </recommendedName>
</protein>
<dbReference type="PANTHER" id="PTHR32294:SF4">
    <property type="entry name" value="ERROR-PRONE DNA POLYMERASE"/>
    <property type="match status" value="1"/>
</dbReference>
<dbReference type="EMBL" id="MVBK01000060">
    <property type="protein sequence ID" value="OOG23621.1"/>
    <property type="molecule type" value="Genomic_DNA"/>
</dbReference>
<dbReference type="Pfam" id="PF14579">
    <property type="entry name" value="HHH_6"/>
    <property type="match status" value="1"/>
</dbReference>
<dbReference type="CDD" id="cd04485">
    <property type="entry name" value="DnaE_OBF"/>
    <property type="match status" value="1"/>
</dbReference>
<evidence type="ECO:0000256" key="1">
    <source>
        <dbReference type="ARBA" id="ARBA00007391"/>
    </source>
</evidence>
<evidence type="ECO:0000313" key="6">
    <source>
        <dbReference type="EMBL" id="OOG23621.1"/>
    </source>
</evidence>